<evidence type="ECO:0000313" key="2">
    <source>
        <dbReference type="Proteomes" id="UP000031512"/>
    </source>
</evidence>
<dbReference type="Proteomes" id="UP000031512">
    <property type="component" value="Unassembled WGS sequence"/>
</dbReference>
<dbReference type="RefSeq" id="XP_004832846.1">
    <property type="nucleotide sequence ID" value="XM_004832789.1"/>
</dbReference>
<evidence type="ECO:0000313" key="1">
    <source>
        <dbReference type="EMBL" id="EKX73394.1"/>
    </source>
</evidence>
<name>L1LDP2_THEEQ</name>
<dbReference type="VEuPathDB" id="PiroplasmaDB:BEWA_054500"/>
<keyword evidence="2" id="KW-1185">Reference proteome</keyword>
<gene>
    <name evidence="1" type="ORF">BEWA_054500</name>
</gene>
<dbReference type="AlphaFoldDB" id="L1LDP2"/>
<dbReference type="KEGG" id="beq:BEWA_054500"/>
<sequence>MSFVLLKNRNGEYTVSKLSFDSGIDAIGAEDGREPDATIGNLEFLDPGVVIAGLAESCGINDEESANLLNGSCKISDLAPLSYSILVKESEKVIHGDYYHYKLQNGVVIFGLNETHQVVKSMELEFDVEVILNQNVLSAIRTNSRGKRKRTKKGEDTHVCTIKVGNVEHEIHLTEHVVKCRFPHKFCMHVSHSSSKILSLGHFVLDTRILPLTKQS</sequence>
<dbReference type="OrthoDB" id="10427889at2759"/>
<protein>
    <submittedName>
        <fullName evidence="1">Uncharacterized protein</fullName>
    </submittedName>
</protein>
<dbReference type="GeneID" id="15803001"/>
<comment type="caution">
    <text evidence="1">The sequence shown here is derived from an EMBL/GenBank/DDBJ whole genome shotgun (WGS) entry which is preliminary data.</text>
</comment>
<organism evidence="1 2">
    <name type="scientific">Theileria equi strain WA</name>
    <dbReference type="NCBI Taxonomy" id="1537102"/>
    <lineage>
        <taxon>Eukaryota</taxon>
        <taxon>Sar</taxon>
        <taxon>Alveolata</taxon>
        <taxon>Apicomplexa</taxon>
        <taxon>Aconoidasida</taxon>
        <taxon>Piroplasmida</taxon>
        <taxon>Theileriidae</taxon>
        <taxon>Theileria</taxon>
    </lineage>
</organism>
<dbReference type="eggNOG" id="ENOG502QXPC">
    <property type="taxonomic scope" value="Eukaryota"/>
</dbReference>
<proteinExistence type="predicted"/>
<dbReference type="EMBL" id="ACOU01000003">
    <property type="protein sequence ID" value="EKX73394.1"/>
    <property type="molecule type" value="Genomic_DNA"/>
</dbReference>
<accession>L1LDP2</accession>
<reference evidence="1 2" key="1">
    <citation type="journal article" date="2012" name="BMC Genomics">
        <title>Comparative genomic analysis and phylogenetic position of Theileria equi.</title>
        <authorList>
            <person name="Kappmeyer L.S."/>
            <person name="Thiagarajan M."/>
            <person name="Herndon D.R."/>
            <person name="Ramsay J.D."/>
            <person name="Caler E."/>
            <person name="Djikeng A."/>
            <person name="Gillespie J.J."/>
            <person name="Lau A.O."/>
            <person name="Roalson E.H."/>
            <person name="Silva J.C."/>
            <person name="Silva M.G."/>
            <person name="Suarez C.E."/>
            <person name="Ueti M.W."/>
            <person name="Nene V.M."/>
            <person name="Mealey R.H."/>
            <person name="Knowles D.P."/>
            <person name="Brayton K.A."/>
        </authorList>
    </citation>
    <scope>NUCLEOTIDE SEQUENCE [LARGE SCALE GENOMIC DNA]</scope>
    <source>
        <strain evidence="1 2">WA</strain>
    </source>
</reference>